<organism evidence="4 5">
    <name type="scientific">Corynespora cassiicola Philippines</name>
    <dbReference type="NCBI Taxonomy" id="1448308"/>
    <lineage>
        <taxon>Eukaryota</taxon>
        <taxon>Fungi</taxon>
        <taxon>Dikarya</taxon>
        <taxon>Ascomycota</taxon>
        <taxon>Pezizomycotina</taxon>
        <taxon>Dothideomycetes</taxon>
        <taxon>Pleosporomycetidae</taxon>
        <taxon>Pleosporales</taxon>
        <taxon>Corynesporascaceae</taxon>
        <taxon>Corynespora</taxon>
    </lineage>
</organism>
<feature type="compositionally biased region" description="Basic and acidic residues" evidence="3">
    <location>
        <begin position="1107"/>
        <end position="1143"/>
    </location>
</feature>
<dbReference type="Proteomes" id="UP000240883">
    <property type="component" value="Unassembled WGS sequence"/>
</dbReference>
<feature type="region of interest" description="Disordered" evidence="3">
    <location>
        <begin position="939"/>
        <end position="1143"/>
    </location>
</feature>
<evidence type="ECO:0000256" key="1">
    <source>
        <dbReference type="PROSITE-ProRule" id="PRU00708"/>
    </source>
</evidence>
<feature type="compositionally biased region" description="Low complexity" evidence="3">
    <location>
        <begin position="134"/>
        <end position="150"/>
    </location>
</feature>
<proteinExistence type="predicted"/>
<evidence type="ECO:0000256" key="2">
    <source>
        <dbReference type="SAM" id="Coils"/>
    </source>
</evidence>
<name>A0A2T2NEN2_CORCC</name>
<feature type="compositionally biased region" description="Basic and acidic residues" evidence="3">
    <location>
        <begin position="1054"/>
        <end position="1064"/>
    </location>
</feature>
<feature type="compositionally biased region" description="Low complexity" evidence="3">
    <location>
        <begin position="1014"/>
        <end position="1023"/>
    </location>
</feature>
<dbReference type="PANTHER" id="PTHR47934:SF6">
    <property type="entry name" value="MITOCHONDRIAL GROUP I INTRON SPLICING FACTOR CCM1-RELATED"/>
    <property type="match status" value="1"/>
</dbReference>
<dbReference type="PANTHER" id="PTHR47934">
    <property type="entry name" value="PENTATRICOPEPTIDE REPEAT-CONTAINING PROTEIN PET309, MITOCHONDRIAL"/>
    <property type="match status" value="1"/>
</dbReference>
<dbReference type="Pfam" id="PF13041">
    <property type="entry name" value="PPR_2"/>
    <property type="match status" value="2"/>
</dbReference>
<dbReference type="NCBIfam" id="TIGR00756">
    <property type="entry name" value="PPR"/>
    <property type="match status" value="2"/>
</dbReference>
<evidence type="ECO:0000256" key="3">
    <source>
        <dbReference type="SAM" id="MobiDB-lite"/>
    </source>
</evidence>
<dbReference type="InterPro" id="IPR002885">
    <property type="entry name" value="PPR_rpt"/>
</dbReference>
<feature type="repeat" description="PPR" evidence="1">
    <location>
        <begin position="716"/>
        <end position="750"/>
    </location>
</feature>
<dbReference type="GO" id="GO:0006396">
    <property type="term" value="P:RNA processing"/>
    <property type="evidence" value="ECO:0007669"/>
    <property type="project" value="TreeGrafter"/>
</dbReference>
<feature type="compositionally biased region" description="Low complexity" evidence="3">
    <location>
        <begin position="984"/>
        <end position="1005"/>
    </location>
</feature>
<keyword evidence="5" id="KW-1185">Reference proteome</keyword>
<feature type="region of interest" description="Disordered" evidence="3">
    <location>
        <begin position="879"/>
        <end position="922"/>
    </location>
</feature>
<reference evidence="4 5" key="1">
    <citation type="journal article" date="2018" name="Front. Microbiol.">
        <title>Genome-Wide Analysis of Corynespora cassiicola Leaf Fall Disease Putative Effectors.</title>
        <authorList>
            <person name="Lopez D."/>
            <person name="Ribeiro S."/>
            <person name="Label P."/>
            <person name="Fumanal B."/>
            <person name="Venisse J.S."/>
            <person name="Kohler A."/>
            <person name="de Oliveira R.R."/>
            <person name="Labutti K."/>
            <person name="Lipzen A."/>
            <person name="Lail K."/>
            <person name="Bauer D."/>
            <person name="Ohm R.A."/>
            <person name="Barry K.W."/>
            <person name="Spatafora J."/>
            <person name="Grigoriev I.V."/>
            <person name="Martin F.M."/>
            <person name="Pujade-Renaud V."/>
        </authorList>
    </citation>
    <scope>NUCLEOTIDE SEQUENCE [LARGE SCALE GENOMIC DNA]</scope>
    <source>
        <strain evidence="4 5">Philippines</strain>
    </source>
</reference>
<feature type="repeat" description="PPR" evidence="1">
    <location>
        <begin position="525"/>
        <end position="559"/>
    </location>
</feature>
<dbReference type="EMBL" id="KZ678139">
    <property type="protein sequence ID" value="PSN63903.1"/>
    <property type="molecule type" value="Genomic_DNA"/>
</dbReference>
<dbReference type="GO" id="GO:0003729">
    <property type="term" value="F:mRNA binding"/>
    <property type="evidence" value="ECO:0007669"/>
    <property type="project" value="TreeGrafter"/>
</dbReference>
<sequence>MPRASVPNGRFLATADSPILPFLAPRVFAESPIQRKSPHRDGPVTQSKRRHQECKESQAVDKIRCRNSACQNGPSGSAMLGASHPSKTVHLHQASTLGHSSSNRPYRKELKLSPVDLRYLDISMFARQQSRCYATGTSPTSGAATASSPPDAQHQRHRLIRRVVPKPSMVRKRNIRLPRRTHTREVWEKLRRRKKGLSKRKKGVILHLGRLITFLSYFPKLGDGELLKRGKFRSMRRRLFNFERLRPESVDMTRIEKTGAVSFGHMTRVFAALDYKAYPGIKKNTLSLCIKHIPQCEEWVDALLRDVEPMDTKQMYQNWIAQKEEDRAISWIHILVWLLDHQPDRALQFVHVLASGPSFNRGEFILADSLEHIARYFTKRSRHGASDMVVASFYPIFRDVFSRHLIKFRGICSQDLLMNIAQLATVEDLTRIFNLLLDNNAFIEWPTLLHYANVFGKAGNHHQALRCLHRIARIMGVPAARKQIVASKDFVWTCAAILRGSMKNRGYHESTTIVSDFVKLGVKFDVLLYNVIISNAMEAGDYATAFQVYNNLEEHGLKPDKYTYSILLHGCYKSHEPAKFHEFAEHCAEMAITLNDPWLATDYLCYVFFRYRQRVDAEKFEAILAHAYCRFFSAKPLLSLSTILPGNHLQSAANEQTGKSSSEYFTPPAPALHLMIQAWIRLAGEFSSKHVWELYVQFRKLVRDDPEQALVDLAKAPVVWNAFLHAFCQKQQFADASLLMKDLIDHGPRPNVFSFNIFMQAFFRTGQLKAAERMQGLMQIYGVEPDEYTYGVMVRGYAKAQLAERVGEIMDHVSDEDQLDPQLLQLLGKIVNRQSLLKELDMSKKRKEAKERELFETENTRWIAPEWFPLDLHALHRDEGESSRLDENENPHSGASPSESVYSGLGQESKQLLSHDAETASSQSIPTIVDELLPTIENSPLTITNHRPRIEQTQEIPEERQTTGTLAQPEVEQALRPHAETQESESIQSLSHSSPPAASPTSQAPAKPPKRSKSPPSKTPSRPIVFTTEAMKVMKINSRTILENGKPVRNTKNVSEKKKEEKRSSSRLARSGALALKKSREKKRKVEQSLHADTNIAMNHPAMGNEGQERAKEGKLESLERSVDQPNKEHNTLRHLIERVSQN</sequence>
<dbReference type="OrthoDB" id="185373at2759"/>
<feature type="region of interest" description="Disordered" evidence="3">
    <location>
        <begin position="31"/>
        <end position="59"/>
    </location>
</feature>
<feature type="repeat" description="PPR" evidence="1">
    <location>
        <begin position="751"/>
        <end position="785"/>
    </location>
</feature>
<protein>
    <recommendedName>
        <fullName evidence="6">TPR-like protein</fullName>
    </recommendedName>
</protein>
<evidence type="ECO:0000313" key="5">
    <source>
        <dbReference type="Proteomes" id="UP000240883"/>
    </source>
</evidence>
<dbReference type="InterPro" id="IPR051114">
    <property type="entry name" value="Mito_RNA_Proc_CCM1"/>
</dbReference>
<feature type="coiled-coil region" evidence="2">
    <location>
        <begin position="833"/>
        <end position="860"/>
    </location>
</feature>
<dbReference type="Pfam" id="PF01535">
    <property type="entry name" value="PPR"/>
    <property type="match status" value="1"/>
</dbReference>
<gene>
    <name evidence="4" type="ORF">BS50DRAFT_576527</name>
</gene>
<dbReference type="GO" id="GO:0007005">
    <property type="term" value="P:mitochondrion organization"/>
    <property type="evidence" value="ECO:0007669"/>
    <property type="project" value="TreeGrafter"/>
</dbReference>
<dbReference type="Gene3D" id="1.25.40.10">
    <property type="entry name" value="Tetratricopeptide repeat domain"/>
    <property type="match status" value="2"/>
</dbReference>
<feature type="compositionally biased region" description="Low complexity" evidence="3">
    <location>
        <begin position="1066"/>
        <end position="1076"/>
    </location>
</feature>
<dbReference type="AlphaFoldDB" id="A0A2T2NEN2"/>
<keyword evidence="2" id="KW-0175">Coiled coil</keyword>
<dbReference type="PROSITE" id="PS51375">
    <property type="entry name" value="PPR"/>
    <property type="match status" value="3"/>
</dbReference>
<accession>A0A2T2NEN2</accession>
<dbReference type="InterPro" id="IPR011990">
    <property type="entry name" value="TPR-like_helical_dom_sf"/>
</dbReference>
<feature type="compositionally biased region" description="Basic and acidic residues" evidence="3">
    <location>
        <begin position="879"/>
        <end position="890"/>
    </location>
</feature>
<feature type="compositionally biased region" description="Polar residues" evidence="3">
    <location>
        <begin position="891"/>
        <end position="912"/>
    </location>
</feature>
<dbReference type="STRING" id="1448308.A0A2T2NEN2"/>
<feature type="region of interest" description="Disordered" evidence="3">
    <location>
        <begin position="133"/>
        <end position="157"/>
    </location>
</feature>
<dbReference type="GO" id="GO:0005739">
    <property type="term" value="C:mitochondrion"/>
    <property type="evidence" value="ECO:0007669"/>
    <property type="project" value="TreeGrafter"/>
</dbReference>
<feature type="compositionally biased region" description="Basic and acidic residues" evidence="3">
    <location>
        <begin position="948"/>
        <end position="961"/>
    </location>
</feature>
<evidence type="ECO:0000313" key="4">
    <source>
        <dbReference type="EMBL" id="PSN63903.1"/>
    </source>
</evidence>
<evidence type="ECO:0008006" key="6">
    <source>
        <dbReference type="Google" id="ProtNLM"/>
    </source>
</evidence>